<evidence type="ECO:0000313" key="2">
    <source>
        <dbReference type="EMBL" id="ALG10331.1"/>
    </source>
</evidence>
<feature type="compositionally biased region" description="Polar residues" evidence="1">
    <location>
        <begin position="35"/>
        <end position="48"/>
    </location>
</feature>
<dbReference type="AlphaFoldDB" id="A0A0N9I3T5"/>
<evidence type="ECO:0000313" key="3">
    <source>
        <dbReference type="Proteomes" id="UP000063699"/>
    </source>
</evidence>
<dbReference type="Proteomes" id="UP000063699">
    <property type="component" value="Chromosome"/>
</dbReference>
<dbReference type="EMBL" id="CP012752">
    <property type="protein sequence ID" value="ALG10331.1"/>
    <property type="molecule type" value="Genomic_DNA"/>
</dbReference>
<dbReference type="RefSeq" id="WP_054292234.1">
    <property type="nucleotide sequence ID" value="NZ_CP012752.1"/>
</dbReference>
<sequence length="265" mass="28541">MTPKPKTPGDGNRGNTGDNTTGRSAQHHGGINAGNGFSSAYQSVTTVAQRGRPGGDSGNQPTNPSNADLHRDLDPAPRPGETPQQAADRADAAQSELDLRKATDTYHALGDEPPRLNLDQNDATHVRDGAHTVERHGPDVPLNRSDAPPGDRTIEGRIHGDPPWGRPENWSYRWSDGSTMNRTVNDYIQANWDTIRSDLALNGEHSATFDAGHRTGEGFYNEGMYGAGPRSAHYGQTSYATVRLRLIPGNPPSYFVVTAFPSGLP</sequence>
<protein>
    <submittedName>
        <fullName evidence="2">Uncharacterized protein</fullName>
    </submittedName>
</protein>
<organism evidence="2 3">
    <name type="scientific">Kibdelosporangium phytohabitans</name>
    <dbReference type="NCBI Taxonomy" id="860235"/>
    <lineage>
        <taxon>Bacteria</taxon>
        <taxon>Bacillati</taxon>
        <taxon>Actinomycetota</taxon>
        <taxon>Actinomycetes</taxon>
        <taxon>Pseudonocardiales</taxon>
        <taxon>Pseudonocardiaceae</taxon>
        <taxon>Kibdelosporangium</taxon>
    </lineage>
</organism>
<gene>
    <name evidence="2" type="ORF">AOZ06_28620</name>
</gene>
<keyword evidence="3" id="KW-1185">Reference proteome</keyword>
<proteinExistence type="predicted"/>
<feature type="region of interest" description="Disordered" evidence="1">
    <location>
        <begin position="132"/>
        <end position="162"/>
    </location>
</feature>
<name>A0A0N9I3T5_9PSEU</name>
<dbReference type="OrthoDB" id="3295941at2"/>
<feature type="region of interest" description="Disordered" evidence="1">
    <location>
        <begin position="1"/>
        <end position="101"/>
    </location>
</feature>
<accession>A0A0N9I3T5</accession>
<dbReference type="STRING" id="860235.AOZ06_28620"/>
<feature type="compositionally biased region" description="Low complexity" evidence="1">
    <location>
        <begin position="9"/>
        <end position="23"/>
    </location>
</feature>
<reference evidence="2 3" key="1">
    <citation type="submission" date="2015-07" db="EMBL/GenBank/DDBJ databases">
        <title>Genome sequencing of Kibdelosporangium phytohabitans.</title>
        <authorList>
            <person name="Qin S."/>
            <person name="Xing K."/>
        </authorList>
    </citation>
    <scope>NUCLEOTIDE SEQUENCE [LARGE SCALE GENOMIC DNA]</scope>
    <source>
        <strain evidence="2 3">KLBMP1111</strain>
    </source>
</reference>
<evidence type="ECO:0000256" key="1">
    <source>
        <dbReference type="SAM" id="MobiDB-lite"/>
    </source>
</evidence>
<dbReference type="KEGG" id="kphy:AOZ06_28620"/>